<dbReference type="PATRIC" id="fig|220754.4.peg.2142"/>
<evidence type="ECO:0008006" key="3">
    <source>
        <dbReference type="Google" id="ProtNLM"/>
    </source>
</evidence>
<gene>
    <name evidence="1" type="ORF">KR50_21260</name>
</gene>
<dbReference type="EMBL" id="JXRR01000014">
    <property type="protein sequence ID" value="KIL47959.1"/>
    <property type="molecule type" value="Genomic_DNA"/>
</dbReference>
<dbReference type="Proteomes" id="UP000031972">
    <property type="component" value="Unassembled WGS sequence"/>
</dbReference>
<comment type="caution">
    <text evidence="1">The sequence shown here is derived from an EMBL/GenBank/DDBJ whole genome shotgun (WGS) entry which is preliminary data.</text>
</comment>
<proteinExistence type="predicted"/>
<accession>A0A0C2S1P3</accession>
<evidence type="ECO:0000313" key="2">
    <source>
        <dbReference type="Proteomes" id="UP000031972"/>
    </source>
</evidence>
<sequence>MGGDEMSKLYGIEKLTEYLASKNYPLSDEMIRTLIHKKIIPHQNPVKGMYSFDMNHIDWWVNEQRSKK</sequence>
<organism evidence="1 2">
    <name type="scientific">Jeotgalibacillus campisalis</name>
    <dbReference type="NCBI Taxonomy" id="220754"/>
    <lineage>
        <taxon>Bacteria</taxon>
        <taxon>Bacillati</taxon>
        <taxon>Bacillota</taxon>
        <taxon>Bacilli</taxon>
        <taxon>Bacillales</taxon>
        <taxon>Caryophanaceae</taxon>
        <taxon>Jeotgalibacillus</taxon>
    </lineage>
</organism>
<protein>
    <recommendedName>
        <fullName evidence="3">Helix-turn-helix domain-containing protein</fullName>
    </recommendedName>
</protein>
<name>A0A0C2S1P3_9BACL</name>
<keyword evidence="2" id="KW-1185">Reference proteome</keyword>
<reference evidence="1 2" key="1">
    <citation type="submission" date="2015-01" db="EMBL/GenBank/DDBJ databases">
        <title>Jeotgalibacillus campisalis genome sequencing.</title>
        <authorList>
            <person name="Goh K.M."/>
            <person name="Chan K.-G."/>
            <person name="Yaakop A.S."/>
            <person name="Ee R."/>
            <person name="Gan H.M."/>
            <person name="Chan C.S."/>
        </authorList>
    </citation>
    <scope>NUCLEOTIDE SEQUENCE [LARGE SCALE GENOMIC DNA]</scope>
    <source>
        <strain evidence="1 2">SF-57</strain>
    </source>
</reference>
<evidence type="ECO:0000313" key="1">
    <source>
        <dbReference type="EMBL" id="KIL47959.1"/>
    </source>
</evidence>
<dbReference type="AlphaFoldDB" id="A0A0C2S1P3"/>